<gene>
    <name evidence="3" type="ORF">IHQ68_03360</name>
</gene>
<dbReference type="SUPFAM" id="SSF53041">
    <property type="entry name" value="Resolvase-like"/>
    <property type="match status" value="1"/>
</dbReference>
<dbReference type="EMBL" id="JADBEO010000005">
    <property type="protein sequence ID" value="MDR4305660.1"/>
    <property type="molecule type" value="Genomic_DNA"/>
</dbReference>
<comment type="caution">
    <text evidence="3">The sequence shown here is derived from an EMBL/GenBank/DDBJ whole genome shotgun (WGS) entry which is preliminary data.</text>
</comment>
<dbReference type="InterPro" id="IPR006120">
    <property type="entry name" value="Resolvase_HTH_dom"/>
</dbReference>
<dbReference type="SMART" id="SM00857">
    <property type="entry name" value="Resolvase"/>
    <property type="match status" value="1"/>
</dbReference>
<evidence type="ECO:0000256" key="1">
    <source>
        <dbReference type="ARBA" id="ARBA00009913"/>
    </source>
</evidence>
<sequence length="194" mass="21397">MSVLIGYARTSTVEQEAGLEAQKRELNALGCKRTFSEQVSSVAHREQLDVALDYLRDGDTLAVTKLDRLARSMRDLISIVDRIEAKGAALRILAMNLDTATPTGRLMLNVLGSVAQFEREMMLERQREGIAKARDEGKYKGRKPTARAKADEVRALLAEGVGPVEIARRLNIGRTSIHRIVKETSAGQSQATHL</sequence>
<keyword evidence="4" id="KW-1185">Reference proteome</keyword>
<protein>
    <submittedName>
        <fullName evidence="3">Recombinase family protein</fullName>
    </submittedName>
</protein>
<evidence type="ECO:0000313" key="4">
    <source>
        <dbReference type="Proteomes" id="UP001181622"/>
    </source>
</evidence>
<proteinExistence type="inferred from homology"/>
<comment type="similarity">
    <text evidence="1">Belongs to the site-specific recombinase resolvase family.</text>
</comment>
<dbReference type="SUPFAM" id="SSF46689">
    <property type="entry name" value="Homeodomain-like"/>
    <property type="match status" value="1"/>
</dbReference>
<dbReference type="InterPro" id="IPR050639">
    <property type="entry name" value="SSR_resolvase"/>
</dbReference>
<dbReference type="Proteomes" id="UP001181622">
    <property type="component" value="Unassembled WGS sequence"/>
</dbReference>
<dbReference type="InterPro" id="IPR006119">
    <property type="entry name" value="Resolv_N"/>
</dbReference>
<dbReference type="Pfam" id="PF00239">
    <property type="entry name" value="Resolvase"/>
    <property type="match status" value="1"/>
</dbReference>
<evidence type="ECO:0000259" key="2">
    <source>
        <dbReference type="PROSITE" id="PS51736"/>
    </source>
</evidence>
<organism evidence="3 4">
    <name type="scientific">Chelatococcus sambhunathii</name>
    <dbReference type="NCBI Taxonomy" id="363953"/>
    <lineage>
        <taxon>Bacteria</taxon>
        <taxon>Pseudomonadati</taxon>
        <taxon>Pseudomonadota</taxon>
        <taxon>Alphaproteobacteria</taxon>
        <taxon>Hyphomicrobiales</taxon>
        <taxon>Chelatococcaceae</taxon>
        <taxon>Chelatococcus</taxon>
    </lineage>
</organism>
<dbReference type="PROSITE" id="PS51736">
    <property type="entry name" value="RECOMBINASES_3"/>
    <property type="match status" value="1"/>
</dbReference>
<dbReference type="InterPro" id="IPR009057">
    <property type="entry name" value="Homeodomain-like_sf"/>
</dbReference>
<name>A0ABU1DCL6_9HYPH</name>
<evidence type="ECO:0000313" key="3">
    <source>
        <dbReference type="EMBL" id="MDR4305660.1"/>
    </source>
</evidence>
<dbReference type="RefSeq" id="WP_309388976.1">
    <property type="nucleotide sequence ID" value="NZ_JADBEO010000005.1"/>
</dbReference>
<dbReference type="PANTHER" id="PTHR30461">
    <property type="entry name" value="DNA-INVERTASE FROM LAMBDOID PROPHAGE"/>
    <property type="match status" value="1"/>
</dbReference>
<feature type="domain" description="Resolvase/invertase-type recombinase catalytic" evidence="2">
    <location>
        <begin position="3"/>
        <end position="137"/>
    </location>
</feature>
<dbReference type="Gene3D" id="3.40.50.1390">
    <property type="entry name" value="Resolvase, N-terminal catalytic domain"/>
    <property type="match status" value="1"/>
</dbReference>
<dbReference type="Gene3D" id="1.10.10.60">
    <property type="entry name" value="Homeodomain-like"/>
    <property type="match status" value="1"/>
</dbReference>
<dbReference type="PANTHER" id="PTHR30461:SF26">
    <property type="entry name" value="RESOLVASE HOMOLOG YNEB"/>
    <property type="match status" value="1"/>
</dbReference>
<dbReference type="CDD" id="cd03768">
    <property type="entry name" value="SR_ResInv"/>
    <property type="match status" value="1"/>
</dbReference>
<dbReference type="Pfam" id="PF02796">
    <property type="entry name" value="HTH_7"/>
    <property type="match status" value="1"/>
</dbReference>
<reference evidence="3" key="1">
    <citation type="submission" date="2020-10" db="EMBL/GenBank/DDBJ databases">
        <authorList>
            <person name="Abbas A."/>
            <person name="Razzaq R."/>
            <person name="Waqas M."/>
            <person name="Abbas N."/>
            <person name="Nielsen T.K."/>
            <person name="Hansen L.H."/>
            <person name="Hussain S."/>
            <person name="Shahid M."/>
        </authorList>
    </citation>
    <scope>NUCLEOTIDE SEQUENCE</scope>
    <source>
        <strain evidence="3">S14</strain>
    </source>
</reference>
<accession>A0ABU1DCL6</accession>
<dbReference type="InterPro" id="IPR036162">
    <property type="entry name" value="Resolvase-like_N_sf"/>
</dbReference>